<accession>A0A813INQ2</accession>
<dbReference type="EMBL" id="CAJNNW010012054">
    <property type="protein sequence ID" value="CAE8653911.1"/>
    <property type="molecule type" value="Genomic_DNA"/>
</dbReference>
<dbReference type="Proteomes" id="UP000626109">
    <property type="component" value="Unassembled WGS sequence"/>
</dbReference>
<name>A0A813INQ2_POLGL</name>
<proteinExistence type="predicted"/>
<protein>
    <submittedName>
        <fullName evidence="1">Uncharacterized protein</fullName>
    </submittedName>
</protein>
<organism evidence="1 2">
    <name type="scientific">Polarella glacialis</name>
    <name type="common">Dinoflagellate</name>
    <dbReference type="NCBI Taxonomy" id="89957"/>
    <lineage>
        <taxon>Eukaryota</taxon>
        <taxon>Sar</taxon>
        <taxon>Alveolata</taxon>
        <taxon>Dinophyceae</taxon>
        <taxon>Suessiales</taxon>
        <taxon>Suessiaceae</taxon>
        <taxon>Polarella</taxon>
    </lineage>
</organism>
<reference evidence="1" key="1">
    <citation type="submission" date="2021-02" db="EMBL/GenBank/DDBJ databases">
        <authorList>
            <person name="Dougan E. K."/>
            <person name="Rhodes N."/>
            <person name="Thang M."/>
            <person name="Chan C."/>
        </authorList>
    </citation>
    <scope>NUCLEOTIDE SEQUENCE</scope>
</reference>
<dbReference type="AlphaFoldDB" id="A0A813INQ2"/>
<sequence>MWRPDPGPCVAQVAEWGEHADDVEYMRQLKALSKKILKRREVTVKDADLAKACQKQGKVHFSVACWNLSEYSRSPSCASLLVGRMHRPIVGHSVDSPQQ</sequence>
<evidence type="ECO:0000313" key="1">
    <source>
        <dbReference type="EMBL" id="CAE8653911.1"/>
    </source>
</evidence>
<comment type="caution">
    <text evidence="1">The sequence shown here is derived from an EMBL/GenBank/DDBJ whole genome shotgun (WGS) entry which is preliminary data.</text>
</comment>
<evidence type="ECO:0000313" key="2">
    <source>
        <dbReference type="Proteomes" id="UP000626109"/>
    </source>
</evidence>
<gene>
    <name evidence="1" type="ORF">PGLA2088_LOCUS10685</name>
</gene>